<feature type="compositionally biased region" description="Polar residues" evidence="1">
    <location>
        <begin position="139"/>
        <end position="149"/>
    </location>
</feature>
<sequence>MGLDFVPASTGGMGTELEHKTLESQFRFSLLTANDAHFIIEVLLGPDCHQRQSLLRLVLLTSAFFNCHGFRSSSFSSFSFFNEMLIFHFSASEVHEGQGAVRCVVCVHGTRLFGQHPPTPRSLRIQQGGSEGGDDTQRSAKQTARSAPTPTAIPVVDDICVGVFCISFGIRPAVAARPARSAPVNTMAVS</sequence>
<protein>
    <submittedName>
        <fullName evidence="2">Uncharacterized protein</fullName>
    </submittedName>
</protein>
<feature type="region of interest" description="Disordered" evidence="1">
    <location>
        <begin position="117"/>
        <end position="149"/>
    </location>
</feature>
<gene>
    <name evidence="2" type="ORF">AVEN_189008_1</name>
</gene>
<evidence type="ECO:0000256" key="1">
    <source>
        <dbReference type="SAM" id="MobiDB-lite"/>
    </source>
</evidence>
<organism evidence="2 3">
    <name type="scientific">Araneus ventricosus</name>
    <name type="common">Orbweaver spider</name>
    <name type="synonym">Epeira ventricosa</name>
    <dbReference type="NCBI Taxonomy" id="182803"/>
    <lineage>
        <taxon>Eukaryota</taxon>
        <taxon>Metazoa</taxon>
        <taxon>Ecdysozoa</taxon>
        <taxon>Arthropoda</taxon>
        <taxon>Chelicerata</taxon>
        <taxon>Arachnida</taxon>
        <taxon>Araneae</taxon>
        <taxon>Araneomorphae</taxon>
        <taxon>Entelegynae</taxon>
        <taxon>Araneoidea</taxon>
        <taxon>Araneidae</taxon>
        <taxon>Araneus</taxon>
    </lineage>
</organism>
<dbReference type="AlphaFoldDB" id="A0A4Y2SWH5"/>
<evidence type="ECO:0000313" key="3">
    <source>
        <dbReference type="Proteomes" id="UP000499080"/>
    </source>
</evidence>
<proteinExistence type="predicted"/>
<dbReference type="EMBL" id="BGPR01024000">
    <property type="protein sequence ID" value="GBN91656.1"/>
    <property type="molecule type" value="Genomic_DNA"/>
</dbReference>
<keyword evidence="3" id="KW-1185">Reference proteome</keyword>
<evidence type="ECO:0000313" key="2">
    <source>
        <dbReference type="EMBL" id="GBN91656.1"/>
    </source>
</evidence>
<reference evidence="2 3" key="1">
    <citation type="journal article" date="2019" name="Sci. Rep.">
        <title>Orb-weaving spider Araneus ventricosus genome elucidates the spidroin gene catalogue.</title>
        <authorList>
            <person name="Kono N."/>
            <person name="Nakamura H."/>
            <person name="Ohtoshi R."/>
            <person name="Moran D.A.P."/>
            <person name="Shinohara A."/>
            <person name="Yoshida Y."/>
            <person name="Fujiwara M."/>
            <person name="Mori M."/>
            <person name="Tomita M."/>
            <person name="Arakawa K."/>
        </authorList>
    </citation>
    <scope>NUCLEOTIDE SEQUENCE [LARGE SCALE GENOMIC DNA]</scope>
</reference>
<dbReference type="Proteomes" id="UP000499080">
    <property type="component" value="Unassembled WGS sequence"/>
</dbReference>
<name>A0A4Y2SWH5_ARAVE</name>
<accession>A0A4Y2SWH5</accession>
<comment type="caution">
    <text evidence="2">The sequence shown here is derived from an EMBL/GenBank/DDBJ whole genome shotgun (WGS) entry which is preliminary data.</text>
</comment>